<protein>
    <recommendedName>
        <fullName evidence="4">Nucleoside 2-deoxyribosyltransferase</fullName>
    </recommendedName>
</protein>
<feature type="chain" id="PRO_5017018020" description="Nucleoside 2-deoxyribosyltransferase" evidence="1">
    <location>
        <begin position="19"/>
        <end position="184"/>
    </location>
</feature>
<gene>
    <name evidence="2" type="ORF">DX914_18820</name>
</gene>
<dbReference type="SUPFAM" id="SSF52309">
    <property type="entry name" value="N-(deoxy)ribosyltransferase-like"/>
    <property type="match status" value="1"/>
</dbReference>
<dbReference type="Proteomes" id="UP000264492">
    <property type="component" value="Unassembled WGS sequence"/>
</dbReference>
<dbReference type="Gene3D" id="3.40.50.450">
    <property type="match status" value="1"/>
</dbReference>
<reference evidence="2 3" key="1">
    <citation type="submission" date="2018-08" db="EMBL/GenBank/DDBJ databases">
        <title>Lysobacter sp. zong2l5, whole genome shotgun sequence.</title>
        <authorList>
            <person name="Zhang X."/>
            <person name="Feng G."/>
            <person name="Zhu H."/>
        </authorList>
    </citation>
    <scope>NUCLEOTIDE SEQUENCE [LARGE SCALE GENOMIC DNA]</scope>
    <source>
        <strain evidence="3">zong2l5</strain>
    </source>
</reference>
<dbReference type="InterPro" id="IPR039470">
    <property type="entry name" value="Nuc_deoxyri_tr2"/>
</dbReference>
<keyword evidence="1" id="KW-0732">Signal</keyword>
<dbReference type="AlphaFoldDB" id="A0A371JXD3"/>
<accession>A0A371JXD3</accession>
<proteinExistence type="predicted"/>
<sequence>MKAFCLGLCLLAALPLHAAEPAAPASEVVRSPQPVPADDRLKVFLAGSIDMGGAQDWQAQVERALADEGVVLLNPRRADWNPAWKPVAEEPEFRKQVEWELGALNRSDVILMYFAPQSQSPVTLLELGLHAGSGKVLLACPPGYWRKGNVDIAADRYGVPRYDSLDTLIAAVRERLSQLRRERR</sequence>
<organism evidence="2 3">
    <name type="scientific">Lysobacter silvisoli</name>
    <dbReference type="NCBI Taxonomy" id="2293254"/>
    <lineage>
        <taxon>Bacteria</taxon>
        <taxon>Pseudomonadati</taxon>
        <taxon>Pseudomonadota</taxon>
        <taxon>Gammaproteobacteria</taxon>
        <taxon>Lysobacterales</taxon>
        <taxon>Lysobacteraceae</taxon>
        <taxon>Lysobacter</taxon>
    </lineage>
</organism>
<name>A0A371JXD3_9GAMM</name>
<comment type="caution">
    <text evidence="2">The sequence shown here is derived from an EMBL/GenBank/DDBJ whole genome shotgun (WGS) entry which is preliminary data.</text>
</comment>
<dbReference type="Pfam" id="PF15891">
    <property type="entry name" value="Nuc_deoxyri_tr2"/>
    <property type="match status" value="1"/>
</dbReference>
<dbReference type="OrthoDB" id="275473at2"/>
<dbReference type="RefSeq" id="WP_115861685.1">
    <property type="nucleotide sequence ID" value="NZ_QTSU01000004.1"/>
</dbReference>
<evidence type="ECO:0000256" key="1">
    <source>
        <dbReference type="SAM" id="SignalP"/>
    </source>
</evidence>
<keyword evidence="3" id="KW-1185">Reference proteome</keyword>
<dbReference type="EMBL" id="QTSU01000004">
    <property type="protein sequence ID" value="RDZ26316.1"/>
    <property type="molecule type" value="Genomic_DNA"/>
</dbReference>
<evidence type="ECO:0000313" key="2">
    <source>
        <dbReference type="EMBL" id="RDZ26316.1"/>
    </source>
</evidence>
<feature type="signal peptide" evidence="1">
    <location>
        <begin position="1"/>
        <end position="18"/>
    </location>
</feature>
<evidence type="ECO:0000313" key="3">
    <source>
        <dbReference type="Proteomes" id="UP000264492"/>
    </source>
</evidence>
<evidence type="ECO:0008006" key="4">
    <source>
        <dbReference type="Google" id="ProtNLM"/>
    </source>
</evidence>